<organism evidence="2 3">
    <name type="scientific">Rhipicephalus sanguineus</name>
    <name type="common">Brown dog tick</name>
    <name type="synonym">Ixodes sanguineus</name>
    <dbReference type="NCBI Taxonomy" id="34632"/>
    <lineage>
        <taxon>Eukaryota</taxon>
        <taxon>Metazoa</taxon>
        <taxon>Ecdysozoa</taxon>
        <taxon>Arthropoda</taxon>
        <taxon>Chelicerata</taxon>
        <taxon>Arachnida</taxon>
        <taxon>Acari</taxon>
        <taxon>Parasitiformes</taxon>
        <taxon>Ixodida</taxon>
        <taxon>Ixodoidea</taxon>
        <taxon>Ixodidae</taxon>
        <taxon>Rhipicephalinae</taxon>
        <taxon>Rhipicephalus</taxon>
        <taxon>Rhipicephalus</taxon>
    </lineage>
</organism>
<evidence type="ECO:0000256" key="1">
    <source>
        <dbReference type="SAM" id="MobiDB-lite"/>
    </source>
</evidence>
<dbReference type="Proteomes" id="UP000821837">
    <property type="component" value="Unassembled WGS sequence"/>
</dbReference>
<reference evidence="2" key="2">
    <citation type="submission" date="2021-09" db="EMBL/GenBank/DDBJ databases">
        <authorList>
            <person name="Jia N."/>
            <person name="Wang J."/>
            <person name="Shi W."/>
            <person name="Du L."/>
            <person name="Sun Y."/>
            <person name="Zhan W."/>
            <person name="Jiang J."/>
            <person name="Wang Q."/>
            <person name="Zhang B."/>
            <person name="Ji P."/>
            <person name="Sakyi L.B."/>
            <person name="Cui X."/>
            <person name="Yuan T."/>
            <person name="Jiang B."/>
            <person name="Yang W."/>
            <person name="Lam T.T.-Y."/>
            <person name="Chang Q."/>
            <person name="Ding S."/>
            <person name="Wang X."/>
            <person name="Zhu J."/>
            <person name="Ruan X."/>
            <person name="Zhao L."/>
            <person name="Wei J."/>
            <person name="Que T."/>
            <person name="Du C."/>
            <person name="Cheng J."/>
            <person name="Dai P."/>
            <person name="Han X."/>
            <person name="Huang E."/>
            <person name="Gao Y."/>
            <person name="Liu J."/>
            <person name="Shao H."/>
            <person name="Ye R."/>
            <person name="Li L."/>
            <person name="Wei W."/>
            <person name="Wang X."/>
            <person name="Wang C."/>
            <person name="Huo Q."/>
            <person name="Li W."/>
            <person name="Guo W."/>
            <person name="Chen H."/>
            <person name="Chen S."/>
            <person name="Zhou L."/>
            <person name="Zhou L."/>
            <person name="Ni X."/>
            <person name="Tian J."/>
            <person name="Zhou Y."/>
            <person name="Sheng Y."/>
            <person name="Liu T."/>
            <person name="Pan Y."/>
            <person name="Xia L."/>
            <person name="Li J."/>
            <person name="Zhao F."/>
            <person name="Cao W."/>
        </authorList>
    </citation>
    <scope>NUCLEOTIDE SEQUENCE</scope>
    <source>
        <strain evidence="2">Rsan-2018</strain>
        <tissue evidence="2">Larvae</tissue>
    </source>
</reference>
<reference evidence="2" key="1">
    <citation type="journal article" date="2020" name="Cell">
        <title>Large-Scale Comparative Analyses of Tick Genomes Elucidate Their Genetic Diversity and Vector Capacities.</title>
        <authorList>
            <consortium name="Tick Genome and Microbiome Consortium (TIGMIC)"/>
            <person name="Jia N."/>
            <person name="Wang J."/>
            <person name="Shi W."/>
            <person name="Du L."/>
            <person name="Sun Y."/>
            <person name="Zhan W."/>
            <person name="Jiang J.F."/>
            <person name="Wang Q."/>
            <person name="Zhang B."/>
            <person name="Ji P."/>
            <person name="Bell-Sakyi L."/>
            <person name="Cui X.M."/>
            <person name="Yuan T.T."/>
            <person name="Jiang B.G."/>
            <person name="Yang W.F."/>
            <person name="Lam T.T."/>
            <person name="Chang Q.C."/>
            <person name="Ding S.J."/>
            <person name="Wang X.J."/>
            <person name="Zhu J.G."/>
            <person name="Ruan X.D."/>
            <person name="Zhao L."/>
            <person name="Wei J.T."/>
            <person name="Ye R.Z."/>
            <person name="Que T.C."/>
            <person name="Du C.H."/>
            <person name="Zhou Y.H."/>
            <person name="Cheng J.X."/>
            <person name="Dai P.F."/>
            <person name="Guo W.B."/>
            <person name="Han X.H."/>
            <person name="Huang E.J."/>
            <person name="Li L.F."/>
            <person name="Wei W."/>
            <person name="Gao Y.C."/>
            <person name="Liu J.Z."/>
            <person name="Shao H.Z."/>
            <person name="Wang X."/>
            <person name="Wang C.C."/>
            <person name="Yang T.C."/>
            <person name="Huo Q.B."/>
            <person name="Li W."/>
            <person name="Chen H.Y."/>
            <person name="Chen S.E."/>
            <person name="Zhou L.G."/>
            <person name="Ni X.B."/>
            <person name="Tian J.H."/>
            <person name="Sheng Y."/>
            <person name="Liu T."/>
            <person name="Pan Y.S."/>
            <person name="Xia L.Y."/>
            <person name="Li J."/>
            <person name="Zhao F."/>
            <person name="Cao W.C."/>
        </authorList>
    </citation>
    <scope>NUCLEOTIDE SEQUENCE</scope>
    <source>
        <strain evidence="2">Rsan-2018</strain>
    </source>
</reference>
<accession>A0A9D4PDC8</accession>
<keyword evidence="3" id="KW-1185">Reference proteome</keyword>
<feature type="compositionally biased region" description="Basic and acidic residues" evidence="1">
    <location>
        <begin position="47"/>
        <end position="57"/>
    </location>
</feature>
<dbReference type="AlphaFoldDB" id="A0A9D4PDC8"/>
<dbReference type="EMBL" id="JABSTV010001255">
    <property type="protein sequence ID" value="KAH7936101.1"/>
    <property type="molecule type" value="Genomic_DNA"/>
</dbReference>
<feature type="region of interest" description="Disordered" evidence="1">
    <location>
        <begin position="44"/>
        <end position="66"/>
    </location>
</feature>
<evidence type="ECO:0000313" key="2">
    <source>
        <dbReference type="EMBL" id="KAH7936101.1"/>
    </source>
</evidence>
<proteinExistence type="predicted"/>
<protein>
    <submittedName>
        <fullName evidence="2">Uncharacterized protein</fullName>
    </submittedName>
</protein>
<name>A0A9D4PDC8_RHISA</name>
<gene>
    <name evidence="2" type="ORF">HPB52_018301</name>
</gene>
<sequence length="91" mass="9923">MKGRWGSVFTKALEVSCAGTGCRCCMCSLHNVCMRMGDAPPEELEEDVHIGGDHDTEPPSQDPEAAQIRDRLAARLSCPAPRGDHDYHADI</sequence>
<comment type="caution">
    <text evidence="2">The sequence shown here is derived from an EMBL/GenBank/DDBJ whole genome shotgun (WGS) entry which is preliminary data.</text>
</comment>
<evidence type="ECO:0000313" key="3">
    <source>
        <dbReference type="Proteomes" id="UP000821837"/>
    </source>
</evidence>